<dbReference type="EMBL" id="BLAH01000172">
    <property type="protein sequence ID" value="GES40191.1"/>
    <property type="molecule type" value="Genomic_DNA"/>
</dbReference>
<organism evidence="1 2">
    <name type="scientific">Rhodococcus aetherivorans</name>
    <dbReference type="NCBI Taxonomy" id="191292"/>
    <lineage>
        <taxon>Bacteria</taxon>
        <taxon>Bacillati</taxon>
        <taxon>Actinomycetota</taxon>
        <taxon>Actinomycetes</taxon>
        <taxon>Mycobacteriales</taxon>
        <taxon>Nocardiaceae</taxon>
        <taxon>Rhodococcus</taxon>
    </lineage>
</organism>
<dbReference type="Proteomes" id="UP000325466">
    <property type="component" value="Unassembled WGS sequence"/>
</dbReference>
<comment type="caution">
    <text evidence="1">The sequence shown here is derived from an EMBL/GenBank/DDBJ whole genome shotgun (WGS) entry which is preliminary data.</text>
</comment>
<keyword evidence="2" id="KW-1185">Reference proteome</keyword>
<evidence type="ECO:0000313" key="2">
    <source>
        <dbReference type="Proteomes" id="UP000325466"/>
    </source>
</evidence>
<protein>
    <submittedName>
        <fullName evidence="1">Uncharacterized protein</fullName>
    </submittedName>
</protein>
<name>A0ABQ0YU75_9NOCA</name>
<sequence>MLYRREKYWDETDYEEIYDDELWRRRSVDNSRRIGGSTWAR</sequence>
<accession>A0ABQ0YU75</accession>
<gene>
    <name evidence="1" type="ORF">RAJCM14343_5472</name>
</gene>
<proteinExistence type="predicted"/>
<evidence type="ECO:0000313" key="1">
    <source>
        <dbReference type="EMBL" id="GES40191.1"/>
    </source>
</evidence>
<reference evidence="1 2" key="1">
    <citation type="journal article" date="2018" name="Biodegradation">
        <title>1,4-Dioxane degradation characteristics of Rhodococcus aetherivorans JCM 14343.</title>
        <authorList>
            <person name="Inoue D."/>
            <person name="Tsunoda T."/>
            <person name="Yamamoto N."/>
            <person name="Ike M."/>
            <person name="Sei K."/>
        </authorList>
    </citation>
    <scope>NUCLEOTIDE SEQUENCE [LARGE SCALE GENOMIC DNA]</scope>
    <source>
        <strain evidence="1 2">JCM 14343</strain>
    </source>
</reference>